<dbReference type="Pfam" id="PF09995">
    <property type="entry name" value="MPAB_Lcp_cat"/>
    <property type="match status" value="1"/>
</dbReference>
<organism evidence="2 3">
    <name type="scientific">Siphonobacter curvatus</name>
    <dbReference type="NCBI Taxonomy" id="2094562"/>
    <lineage>
        <taxon>Bacteria</taxon>
        <taxon>Pseudomonadati</taxon>
        <taxon>Bacteroidota</taxon>
        <taxon>Cytophagia</taxon>
        <taxon>Cytophagales</taxon>
        <taxon>Cytophagaceae</taxon>
        <taxon>Siphonobacter</taxon>
    </lineage>
</organism>
<name>A0A2S7IPQ3_9BACT</name>
<accession>A0A2S7IPQ3</accession>
<evidence type="ECO:0000313" key="2">
    <source>
        <dbReference type="EMBL" id="PQA59703.1"/>
    </source>
</evidence>
<keyword evidence="3" id="KW-1185">Reference proteome</keyword>
<reference evidence="3" key="1">
    <citation type="submission" date="2018-02" db="EMBL/GenBank/DDBJ databases">
        <title>Genome sequencing of Solimonas sp. HR-BB.</title>
        <authorList>
            <person name="Lee Y."/>
            <person name="Jeon C.O."/>
        </authorList>
    </citation>
    <scope>NUCLEOTIDE SEQUENCE [LARGE SCALE GENOMIC DNA]</scope>
    <source>
        <strain evidence="3">HR-U</strain>
    </source>
</reference>
<dbReference type="OrthoDB" id="6072815at2"/>
<evidence type="ECO:0000259" key="1">
    <source>
        <dbReference type="Pfam" id="PF09995"/>
    </source>
</evidence>
<sequence length="328" mass="37361">MLLRTIKPTRYFSDELLSHYRQQTDPAADAIIEQVAAAGGPAGVRTFLQQRTEGKIPLKEVPECRRFVREEGRLPDWADPKLMASGIRLFQRHRDTITLLLGCLSLPYAYLAADGVQVLALSKRMQNDTRQRLEETGAFVFGITEAEAWQGKYPTAIERILNVRLIHAVVRWFCQHSNRWNPAWGEPVNQEDMAGTNLTFSYIIIQGLRKNGIEPDEKEAEAYLHFWKVVGYLSGVPEDLLPENLREAYVLGQSIARRLFRPSPEGQQLTQALLRALEDTVPEGLKTLPAAQMRFLLGDEYADQLALPAVPLEKRLVRLLPMRIFFRP</sequence>
<feature type="domain" description="ER-bound oxygenase mpaB/mpaB'/Rubber oxygenase catalytic" evidence="1">
    <location>
        <begin position="93"/>
        <end position="319"/>
    </location>
</feature>
<dbReference type="InterPro" id="IPR018713">
    <property type="entry name" value="MPAB/Lcp_cat_dom"/>
</dbReference>
<proteinExistence type="predicted"/>
<comment type="caution">
    <text evidence="2">The sequence shown here is derived from an EMBL/GenBank/DDBJ whole genome shotgun (WGS) entry which is preliminary data.</text>
</comment>
<protein>
    <submittedName>
        <fullName evidence="2">DUF2236 domain-containing protein</fullName>
    </submittedName>
</protein>
<dbReference type="PANTHER" id="PTHR37539:SF1">
    <property type="entry name" value="ER-BOUND OXYGENASE MPAB_MPAB'_RUBBER OXYGENASE CATALYTIC DOMAIN-CONTAINING PROTEIN"/>
    <property type="match status" value="1"/>
</dbReference>
<gene>
    <name evidence="2" type="ORF">C5O19_08745</name>
</gene>
<dbReference type="GO" id="GO:0016491">
    <property type="term" value="F:oxidoreductase activity"/>
    <property type="evidence" value="ECO:0007669"/>
    <property type="project" value="InterPro"/>
</dbReference>
<dbReference type="InterPro" id="IPR037473">
    <property type="entry name" value="Lcp-like"/>
</dbReference>
<dbReference type="EMBL" id="PTRA01000001">
    <property type="protein sequence ID" value="PQA59703.1"/>
    <property type="molecule type" value="Genomic_DNA"/>
</dbReference>
<dbReference type="PANTHER" id="PTHR37539">
    <property type="entry name" value="SECRETED PROTEIN-RELATED"/>
    <property type="match status" value="1"/>
</dbReference>
<dbReference type="Proteomes" id="UP000239590">
    <property type="component" value="Unassembled WGS sequence"/>
</dbReference>
<evidence type="ECO:0000313" key="3">
    <source>
        <dbReference type="Proteomes" id="UP000239590"/>
    </source>
</evidence>
<dbReference type="RefSeq" id="WP_104711399.1">
    <property type="nucleotide sequence ID" value="NZ_PTRA01000001.1"/>
</dbReference>
<dbReference type="AlphaFoldDB" id="A0A2S7IPQ3"/>